<feature type="domain" description="EGF-like" evidence="5">
    <location>
        <begin position="100"/>
        <end position="140"/>
    </location>
</feature>
<feature type="disulfide bond" evidence="4">
    <location>
        <begin position="214"/>
        <end position="223"/>
    </location>
</feature>
<reference evidence="6" key="1">
    <citation type="submission" date="2021-02" db="EMBL/GenBank/DDBJ databases">
        <authorList>
            <person name="Nowell W R."/>
        </authorList>
    </citation>
    <scope>NUCLEOTIDE SEQUENCE</scope>
</reference>
<evidence type="ECO:0000313" key="7">
    <source>
        <dbReference type="EMBL" id="CAF3994109.1"/>
    </source>
</evidence>
<feature type="domain" description="EGF-like" evidence="5">
    <location>
        <begin position="187"/>
        <end position="224"/>
    </location>
</feature>
<dbReference type="EMBL" id="CAJOBH010004550">
    <property type="protein sequence ID" value="CAF3994109.1"/>
    <property type="molecule type" value="Genomic_DNA"/>
</dbReference>
<evidence type="ECO:0000256" key="4">
    <source>
        <dbReference type="PROSITE-ProRule" id="PRU00076"/>
    </source>
</evidence>
<dbReference type="SMART" id="SM00181">
    <property type="entry name" value="EGF"/>
    <property type="match status" value="3"/>
</dbReference>
<gene>
    <name evidence="7" type="ORF">BYL167_LOCUS13318</name>
    <name evidence="6" type="ORF">CJN711_LOCUS5810</name>
</gene>
<dbReference type="InterPro" id="IPR051022">
    <property type="entry name" value="Notch_Cell-Fate_Det"/>
</dbReference>
<keyword evidence="2" id="KW-0677">Repeat</keyword>
<evidence type="ECO:0000313" key="6">
    <source>
        <dbReference type="EMBL" id="CAF1072887.1"/>
    </source>
</evidence>
<evidence type="ECO:0000256" key="1">
    <source>
        <dbReference type="ARBA" id="ARBA00022536"/>
    </source>
</evidence>
<accession>A0A814M209</accession>
<evidence type="ECO:0000313" key="8">
    <source>
        <dbReference type="Proteomes" id="UP000663855"/>
    </source>
</evidence>
<comment type="caution">
    <text evidence="6">The sequence shown here is derived from an EMBL/GenBank/DDBJ whole genome shotgun (WGS) entry which is preliminary data.</text>
</comment>
<comment type="caution">
    <text evidence="4">Lacks conserved residue(s) required for the propagation of feature annotation.</text>
</comment>
<dbReference type="PANTHER" id="PTHR24049">
    <property type="entry name" value="CRUMBS FAMILY MEMBER"/>
    <property type="match status" value="1"/>
</dbReference>
<sequence length="330" mass="39152">MTNQFHFQRTNQSTIIKKYIFSFLYSHSSFFDQHRIQRYQNRSYIFTVQPYSVRIELYQRNQQEQLNFIGLWQYPIHFDYLPVFHLNKILRLNDLSLFNISNPCLSNPCYYPNEQCHQLINDPKKFICLCQTNFTGENCLIKDQQCTNGYCSTKALCKPNYRSLLKGNTFPFCICSFDRYGDRCEIQHDICQSNRCLNNGICVPESTHKIFCLCTEFFFGDRCQWKKSSFHLILESQIYFQGVVIQYFDIDFISFDLIFLHQQVYEILPSSLQYQHPQNQMPAIVLARLYTSFHISPNLYLLSLHIQSVSIDGKTFISQDNQCSHIQQLS</sequence>
<dbReference type="InterPro" id="IPR000742">
    <property type="entry name" value="EGF"/>
</dbReference>
<dbReference type="PROSITE" id="PS00022">
    <property type="entry name" value="EGF_1"/>
    <property type="match status" value="3"/>
</dbReference>
<keyword evidence="1 4" id="KW-0245">EGF-like domain</keyword>
<dbReference type="EMBL" id="CAJNOV010001651">
    <property type="protein sequence ID" value="CAF1072887.1"/>
    <property type="molecule type" value="Genomic_DNA"/>
</dbReference>
<dbReference type="Proteomes" id="UP000681967">
    <property type="component" value="Unassembled WGS sequence"/>
</dbReference>
<dbReference type="Proteomes" id="UP000663855">
    <property type="component" value="Unassembled WGS sequence"/>
</dbReference>
<feature type="disulfide bond" evidence="4">
    <location>
        <begin position="130"/>
        <end position="139"/>
    </location>
</feature>
<protein>
    <recommendedName>
        <fullName evidence="5">EGF-like domain-containing protein</fullName>
    </recommendedName>
</protein>
<dbReference type="Gene3D" id="2.10.25.10">
    <property type="entry name" value="Laminin"/>
    <property type="match status" value="2"/>
</dbReference>
<evidence type="ECO:0000259" key="5">
    <source>
        <dbReference type="PROSITE" id="PS50026"/>
    </source>
</evidence>
<keyword evidence="3 4" id="KW-1015">Disulfide bond</keyword>
<evidence type="ECO:0000256" key="2">
    <source>
        <dbReference type="ARBA" id="ARBA00022737"/>
    </source>
</evidence>
<proteinExistence type="predicted"/>
<dbReference type="SUPFAM" id="SSF57196">
    <property type="entry name" value="EGF/Laminin"/>
    <property type="match status" value="2"/>
</dbReference>
<name>A0A814M209_9BILA</name>
<organism evidence="6 8">
    <name type="scientific">Rotaria magnacalcarata</name>
    <dbReference type="NCBI Taxonomy" id="392030"/>
    <lineage>
        <taxon>Eukaryota</taxon>
        <taxon>Metazoa</taxon>
        <taxon>Spiralia</taxon>
        <taxon>Gnathifera</taxon>
        <taxon>Rotifera</taxon>
        <taxon>Eurotatoria</taxon>
        <taxon>Bdelloidea</taxon>
        <taxon>Philodinida</taxon>
        <taxon>Philodinidae</taxon>
        <taxon>Rotaria</taxon>
    </lineage>
</organism>
<dbReference type="PROSITE" id="PS50026">
    <property type="entry name" value="EGF_3"/>
    <property type="match status" value="2"/>
</dbReference>
<evidence type="ECO:0000256" key="3">
    <source>
        <dbReference type="ARBA" id="ARBA00023157"/>
    </source>
</evidence>
<dbReference type="AlphaFoldDB" id="A0A814M209"/>